<dbReference type="SUPFAM" id="SSF55620">
    <property type="entry name" value="Tetrahydrobiopterin biosynthesis enzymes-like"/>
    <property type="match status" value="1"/>
</dbReference>
<evidence type="ECO:0000256" key="2">
    <source>
        <dbReference type="ARBA" id="ARBA00005013"/>
    </source>
</evidence>
<evidence type="ECO:0000313" key="8">
    <source>
        <dbReference type="EMBL" id="GAA4500324.1"/>
    </source>
</evidence>
<comment type="pathway">
    <text evidence="2 6">Cofactor biosynthesis; tetrahydrofolate biosynthesis; 2-amino-4-hydroxy-6-hydroxymethyl-7,8-dihydropteridine diphosphate from 7,8-dihydroneopterin triphosphate: step 3/4.</text>
</comment>
<comment type="caution">
    <text evidence="8">The sequence shown here is derived from an EMBL/GenBank/DDBJ whole genome shotgun (WGS) entry which is preliminary data.</text>
</comment>
<dbReference type="SMART" id="SM00905">
    <property type="entry name" value="FolB"/>
    <property type="match status" value="1"/>
</dbReference>
<reference evidence="9" key="1">
    <citation type="journal article" date="2019" name="Int. J. Syst. Evol. Microbiol.">
        <title>The Global Catalogue of Microorganisms (GCM) 10K type strain sequencing project: providing services to taxonomists for standard genome sequencing and annotation.</title>
        <authorList>
            <consortium name="The Broad Institute Genomics Platform"/>
            <consortium name="The Broad Institute Genome Sequencing Center for Infectious Disease"/>
            <person name="Wu L."/>
            <person name="Ma J."/>
        </authorList>
    </citation>
    <scope>NUCLEOTIDE SEQUENCE [LARGE SCALE GENOMIC DNA]</scope>
    <source>
        <strain evidence="9">JCM 32226</strain>
    </source>
</reference>
<evidence type="ECO:0000256" key="4">
    <source>
        <dbReference type="ARBA" id="ARBA00022909"/>
    </source>
</evidence>
<accession>A0ABP8QE76</accession>
<keyword evidence="4 6" id="KW-0289">Folate biosynthesis</keyword>
<sequence length="116" mass="12984">MDKVFITGLEVYCTIGVYDWEKSIRQKLVLDLEMDHDNRPAAERDDIALALDYDRLSRRVTDLVSQSPLELVETVAERVACVILGEFGVARVRVRVAKPGAVANAREVGVEIVREA</sequence>
<dbReference type="NCBIfam" id="TIGR00525">
    <property type="entry name" value="folB"/>
    <property type="match status" value="1"/>
</dbReference>
<evidence type="ECO:0000256" key="6">
    <source>
        <dbReference type="RuleBase" id="RU362079"/>
    </source>
</evidence>
<dbReference type="EC" id="4.1.2.25" evidence="6"/>
<feature type="domain" description="Dihydroneopterin aldolase/epimerase" evidence="7">
    <location>
        <begin position="4"/>
        <end position="114"/>
    </location>
</feature>
<proteinExistence type="inferred from homology"/>
<dbReference type="Gene3D" id="3.30.1130.10">
    <property type="match status" value="1"/>
</dbReference>
<comment type="function">
    <text evidence="6">Catalyzes the conversion of 7,8-dihydroneopterin to 6-hydroxymethyl-7,8-dihydropterin.</text>
</comment>
<dbReference type="PANTHER" id="PTHR42844:SF1">
    <property type="entry name" value="DIHYDRONEOPTERIN ALDOLASE 1-RELATED"/>
    <property type="match status" value="1"/>
</dbReference>
<dbReference type="RefSeq" id="WP_345012994.1">
    <property type="nucleotide sequence ID" value="NZ_BAABFC010000013.1"/>
</dbReference>
<evidence type="ECO:0000256" key="1">
    <source>
        <dbReference type="ARBA" id="ARBA00001353"/>
    </source>
</evidence>
<organism evidence="8 9">
    <name type="scientific">Pseudaeromonas paramecii</name>
    <dbReference type="NCBI Taxonomy" id="2138166"/>
    <lineage>
        <taxon>Bacteria</taxon>
        <taxon>Pseudomonadati</taxon>
        <taxon>Pseudomonadota</taxon>
        <taxon>Gammaproteobacteria</taxon>
        <taxon>Aeromonadales</taxon>
        <taxon>Aeromonadaceae</taxon>
        <taxon>Pseudaeromonas</taxon>
    </lineage>
</organism>
<evidence type="ECO:0000256" key="3">
    <source>
        <dbReference type="ARBA" id="ARBA00005708"/>
    </source>
</evidence>
<comment type="similarity">
    <text evidence="3 6">Belongs to the DHNA family.</text>
</comment>
<name>A0ABP8QE76_9GAMM</name>
<comment type="catalytic activity">
    <reaction evidence="1 6">
        <text>7,8-dihydroneopterin = 6-hydroxymethyl-7,8-dihydropterin + glycolaldehyde</text>
        <dbReference type="Rhea" id="RHEA:10540"/>
        <dbReference type="ChEBI" id="CHEBI:17001"/>
        <dbReference type="ChEBI" id="CHEBI:17071"/>
        <dbReference type="ChEBI" id="CHEBI:44841"/>
        <dbReference type="EC" id="4.1.2.25"/>
    </reaction>
</comment>
<dbReference type="InterPro" id="IPR006157">
    <property type="entry name" value="FolB_dom"/>
</dbReference>
<keyword evidence="5 6" id="KW-0456">Lyase</keyword>
<evidence type="ECO:0000259" key="7">
    <source>
        <dbReference type="SMART" id="SM00905"/>
    </source>
</evidence>
<dbReference type="Pfam" id="PF02152">
    <property type="entry name" value="FolB"/>
    <property type="match status" value="1"/>
</dbReference>
<dbReference type="CDD" id="cd00534">
    <property type="entry name" value="DHNA_DHNTPE"/>
    <property type="match status" value="1"/>
</dbReference>
<dbReference type="InterPro" id="IPR006156">
    <property type="entry name" value="Dihydroneopterin_aldolase"/>
</dbReference>
<dbReference type="PANTHER" id="PTHR42844">
    <property type="entry name" value="DIHYDRONEOPTERIN ALDOLASE 1-RELATED"/>
    <property type="match status" value="1"/>
</dbReference>
<keyword evidence="9" id="KW-1185">Reference proteome</keyword>
<dbReference type="InterPro" id="IPR043133">
    <property type="entry name" value="GTP-CH-I_C/QueF"/>
</dbReference>
<protein>
    <recommendedName>
        <fullName evidence="6">7,8-dihydroneopterin aldolase</fullName>
        <ecNumber evidence="6">4.1.2.25</ecNumber>
    </recommendedName>
</protein>
<dbReference type="NCBIfam" id="TIGR00526">
    <property type="entry name" value="folB_dom"/>
    <property type="match status" value="1"/>
</dbReference>
<dbReference type="Proteomes" id="UP001501321">
    <property type="component" value="Unassembled WGS sequence"/>
</dbReference>
<gene>
    <name evidence="8" type="primary">folB</name>
    <name evidence="8" type="ORF">GCM10023095_21970</name>
</gene>
<evidence type="ECO:0000256" key="5">
    <source>
        <dbReference type="ARBA" id="ARBA00023239"/>
    </source>
</evidence>
<evidence type="ECO:0000313" key="9">
    <source>
        <dbReference type="Proteomes" id="UP001501321"/>
    </source>
</evidence>
<dbReference type="EMBL" id="BAABFC010000013">
    <property type="protein sequence ID" value="GAA4500324.1"/>
    <property type="molecule type" value="Genomic_DNA"/>
</dbReference>